<organism evidence="1 2">
    <name type="scientific">Shewanella holmiensis</name>
    <dbReference type="NCBI Taxonomy" id="2952222"/>
    <lineage>
        <taxon>Bacteria</taxon>
        <taxon>Pseudomonadati</taxon>
        <taxon>Pseudomonadota</taxon>
        <taxon>Gammaproteobacteria</taxon>
        <taxon>Alteromonadales</taxon>
        <taxon>Shewanellaceae</taxon>
        <taxon>Shewanella</taxon>
    </lineage>
</organism>
<dbReference type="SUPFAM" id="SSF53850">
    <property type="entry name" value="Periplasmic binding protein-like II"/>
    <property type="match status" value="1"/>
</dbReference>
<gene>
    <name evidence="1" type="ORF">NE535_10740</name>
</gene>
<comment type="caution">
    <text evidence="1">The sequence shown here is derived from an EMBL/GenBank/DDBJ whole genome shotgun (WGS) entry which is preliminary data.</text>
</comment>
<evidence type="ECO:0000313" key="2">
    <source>
        <dbReference type="Proteomes" id="UP001155546"/>
    </source>
</evidence>
<reference evidence="1" key="1">
    <citation type="journal article" date="2023" name="Int. J. Syst. Evol. Microbiol.">
        <title>&lt;i&gt;Shewanella septentrionalis&lt;/i&gt; sp. nov. and &lt;i&gt;Shewanella holmiensis&lt;/i&gt; sp. nov., isolated from Baltic Sea water and sediments.</title>
        <authorList>
            <person name="Martin-Rodriguez A.J."/>
            <person name="Thorell K."/>
            <person name="Joffre E."/>
            <person name="Jensie-Markopoulos S."/>
            <person name="Moore E.R.B."/>
            <person name="Sjoling A."/>
        </authorList>
    </citation>
    <scope>NUCLEOTIDE SEQUENCE</scope>
    <source>
        <strain evidence="1">SP1S2-7</strain>
    </source>
</reference>
<accession>A0A9X2WMU6</accession>
<dbReference type="EMBL" id="JAMTCD010000012">
    <property type="protein sequence ID" value="MCT7942268.1"/>
    <property type="molecule type" value="Genomic_DNA"/>
</dbReference>
<evidence type="ECO:0000313" key="1">
    <source>
        <dbReference type="EMBL" id="MCT7942268.1"/>
    </source>
</evidence>
<name>A0A9X2WMU6_9GAMM</name>
<proteinExistence type="predicted"/>
<protein>
    <submittedName>
        <fullName evidence="1">Uncharacterized protein</fullName>
    </submittedName>
</protein>
<dbReference type="Proteomes" id="UP001155546">
    <property type="component" value="Unassembled WGS sequence"/>
</dbReference>
<dbReference type="RefSeq" id="WP_261298646.1">
    <property type="nucleotide sequence ID" value="NZ_JAMTCD010000012.1"/>
</dbReference>
<dbReference type="AlphaFoldDB" id="A0A9X2WMU6"/>
<keyword evidence="2" id="KW-1185">Reference proteome</keyword>
<sequence length="215" mass="24385">MSVSITHAEPFYVDAIEYPPYLIQQQTDRGEAFAKLSQAMTSSGFEVTANFLSSARVHKKLVNQDWCASFVPPFETKKNHKLVPLYDDILELKLHRLVQPSQFTGDKIEGKRIAQLRMMQPAGVIKQFSDNGAKLFNVESIQQGTYLLIKKRVDYVYADLHSITYAANQLGFPLEQIQSSTTVFRRFPIGVWINTSCPLSQKILNHLDSKGFKAL</sequence>